<sequence length="111" mass="12233">MIGDRPWEVGRFFFVCNLPLASISSSLAIRLPLLLRLLLGLLADAGHAFEVLGLMFSSVGWPIWFFHHLGFSWSTFLTGDFSGGVRAMVHTRSCGGWISFSQSPLGGFVEK</sequence>
<keyword evidence="1" id="KW-1133">Transmembrane helix</keyword>
<reference evidence="2 3" key="1">
    <citation type="submission" date="2024-09" db="EMBL/GenBank/DDBJ databases">
        <title>Chromosome-scale assembly of Riccia fluitans.</title>
        <authorList>
            <person name="Paukszto L."/>
            <person name="Sawicki J."/>
            <person name="Karawczyk K."/>
            <person name="Piernik-Szablinska J."/>
            <person name="Szczecinska M."/>
            <person name="Mazdziarz M."/>
        </authorList>
    </citation>
    <scope>NUCLEOTIDE SEQUENCE [LARGE SCALE GENOMIC DNA]</scope>
    <source>
        <strain evidence="2">Rf_01</strain>
        <tissue evidence="2">Aerial parts of the thallus</tissue>
    </source>
</reference>
<comment type="caution">
    <text evidence="2">The sequence shown here is derived from an EMBL/GenBank/DDBJ whole genome shotgun (WGS) entry which is preliminary data.</text>
</comment>
<protein>
    <submittedName>
        <fullName evidence="2">Uncharacterized protein</fullName>
    </submittedName>
</protein>
<feature type="transmembrane region" description="Helical" evidence="1">
    <location>
        <begin position="45"/>
        <end position="66"/>
    </location>
</feature>
<gene>
    <name evidence="2" type="ORF">R1flu_004768</name>
</gene>
<dbReference type="EMBL" id="JBHFFA010000003">
    <property type="protein sequence ID" value="KAL2633289.1"/>
    <property type="molecule type" value="Genomic_DNA"/>
</dbReference>
<evidence type="ECO:0000256" key="1">
    <source>
        <dbReference type="SAM" id="Phobius"/>
    </source>
</evidence>
<keyword evidence="1" id="KW-0472">Membrane</keyword>
<dbReference type="Proteomes" id="UP001605036">
    <property type="component" value="Unassembled WGS sequence"/>
</dbReference>
<proteinExistence type="predicted"/>
<keyword evidence="3" id="KW-1185">Reference proteome</keyword>
<name>A0ABD1YR79_9MARC</name>
<evidence type="ECO:0000313" key="3">
    <source>
        <dbReference type="Proteomes" id="UP001605036"/>
    </source>
</evidence>
<dbReference type="AlphaFoldDB" id="A0ABD1YR79"/>
<feature type="transmembrane region" description="Helical" evidence="1">
    <location>
        <begin position="12"/>
        <end position="33"/>
    </location>
</feature>
<evidence type="ECO:0000313" key="2">
    <source>
        <dbReference type="EMBL" id="KAL2633289.1"/>
    </source>
</evidence>
<accession>A0ABD1YR79</accession>
<keyword evidence="1" id="KW-0812">Transmembrane</keyword>
<organism evidence="2 3">
    <name type="scientific">Riccia fluitans</name>
    <dbReference type="NCBI Taxonomy" id="41844"/>
    <lineage>
        <taxon>Eukaryota</taxon>
        <taxon>Viridiplantae</taxon>
        <taxon>Streptophyta</taxon>
        <taxon>Embryophyta</taxon>
        <taxon>Marchantiophyta</taxon>
        <taxon>Marchantiopsida</taxon>
        <taxon>Marchantiidae</taxon>
        <taxon>Marchantiales</taxon>
        <taxon>Ricciaceae</taxon>
        <taxon>Riccia</taxon>
    </lineage>
</organism>